<protein>
    <submittedName>
        <fullName evidence="2">Putative major pilin subunit</fullName>
    </submittedName>
</protein>
<dbReference type="InterPro" id="IPR011453">
    <property type="entry name" value="DUF1559"/>
</dbReference>
<evidence type="ECO:0000313" key="3">
    <source>
        <dbReference type="Proteomes" id="UP000320421"/>
    </source>
</evidence>
<keyword evidence="3" id="KW-1185">Reference proteome</keyword>
<evidence type="ECO:0000313" key="2">
    <source>
        <dbReference type="EMBL" id="QDT18270.1"/>
    </source>
</evidence>
<organism evidence="2 3">
    <name type="scientific">Gimesia chilikensis</name>
    <dbReference type="NCBI Taxonomy" id="2605989"/>
    <lineage>
        <taxon>Bacteria</taxon>
        <taxon>Pseudomonadati</taxon>
        <taxon>Planctomycetota</taxon>
        <taxon>Planctomycetia</taxon>
        <taxon>Planctomycetales</taxon>
        <taxon>Planctomycetaceae</taxon>
        <taxon>Gimesia</taxon>
    </lineage>
</organism>
<dbReference type="Gene3D" id="3.30.700.10">
    <property type="entry name" value="Glycoprotein, Type 4 Pilin"/>
    <property type="match status" value="1"/>
</dbReference>
<dbReference type="RefSeq" id="WP_145179648.1">
    <property type="nucleotide sequence ID" value="NZ_CP036266.1"/>
</dbReference>
<dbReference type="SUPFAM" id="SSF54523">
    <property type="entry name" value="Pili subunits"/>
    <property type="match status" value="1"/>
</dbReference>
<dbReference type="NCBIfam" id="TIGR04294">
    <property type="entry name" value="pre_pil_HX9DG"/>
    <property type="match status" value="1"/>
</dbReference>
<dbReference type="EMBL" id="CP036266">
    <property type="protein sequence ID" value="QDT18270.1"/>
    <property type="molecule type" value="Genomic_DNA"/>
</dbReference>
<dbReference type="Pfam" id="PF07596">
    <property type="entry name" value="SBP_bac_10"/>
    <property type="match status" value="1"/>
</dbReference>
<dbReference type="NCBIfam" id="TIGR02532">
    <property type="entry name" value="IV_pilin_GFxxxE"/>
    <property type="match status" value="1"/>
</dbReference>
<dbReference type="OrthoDB" id="287493at2"/>
<evidence type="ECO:0000259" key="1">
    <source>
        <dbReference type="Pfam" id="PF07596"/>
    </source>
</evidence>
<accession>A0A517PFW3</accession>
<dbReference type="InterPro" id="IPR012902">
    <property type="entry name" value="N_methyl_site"/>
</dbReference>
<reference evidence="2 3" key="1">
    <citation type="submission" date="2019-02" db="EMBL/GenBank/DDBJ databases">
        <title>Deep-cultivation of Planctomycetes and their phenomic and genomic characterization uncovers novel biology.</title>
        <authorList>
            <person name="Wiegand S."/>
            <person name="Jogler M."/>
            <person name="Boedeker C."/>
            <person name="Pinto D."/>
            <person name="Vollmers J."/>
            <person name="Rivas-Marin E."/>
            <person name="Kohn T."/>
            <person name="Peeters S.H."/>
            <person name="Heuer A."/>
            <person name="Rast P."/>
            <person name="Oberbeckmann S."/>
            <person name="Bunk B."/>
            <person name="Jeske O."/>
            <person name="Meyerdierks A."/>
            <person name="Storesund J.E."/>
            <person name="Kallscheuer N."/>
            <person name="Luecker S."/>
            <person name="Lage O.M."/>
            <person name="Pohl T."/>
            <person name="Merkel B.J."/>
            <person name="Hornburger P."/>
            <person name="Mueller R.-W."/>
            <person name="Bruemmer F."/>
            <person name="Labrenz M."/>
            <person name="Spormann A.M."/>
            <person name="Op den Camp H."/>
            <person name="Overmann J."/>
            <person name="Amann R."/>
            <person name="Jetten M.S.M."/>
            <person name="Mascher T."/>
            <person name="Medema M.H."/>
            <person name="Devos D.P."/>
            <person name="Kaster A.-K."/>
            <person name="Ovreas L."/>
            <person name="Rohde M."/>
            <person name="Galperin M.Y."/>
            <person name="Jogler C."/>
        </authorList>
    </citation>
    <scope>NUCLEOTIDE SEQUENCE [LARGE SCALE GENOMIC DNA]</scope>
    <source>
        <strain evidence="2 3">HG66A1</strain>
    </source>
</reference>
<sequence length="312" mass="33284">MSSARFPRRAFTLIELLVVIAIIAILIALLLPAVQQAREAARRSTCKNNLKQLGIALHGYHEAHGSLPPNSNGGPNNLPNGFSWRVMILPLIDQGPLYNKFNFSLRITEPTHLELCQTILPVYLCPSDPTSAIKSDLHTNWCFPGNATGASGTVGSSGNCDPSGGPYTQTAAVTTYTGVAGLHPDNGPGGLFRRRQTKVVRFRDMTDGVSNTLAVGESSPKYNPFSAWVSSDSPVPTAYAINSSSLLCGPSPCQYPSIGWPQTTASQSFHEGGAHFLVGDGSVHFLSENMDLQVFQQLGHISDGLPTGGLPQ</sequence>
<dbReference type="Proteomes" id="UP000320421">
    <property type="component" value="Chromosome"/>
</dbReference>
<feature type="domain" description="DUF1559" evidence="1">
    <location>
        <begin position="35"/>
        <end position="292"/>
    </location>
</feature>
<dbReference type="AlphaFoldDB" id="A0A517PFW3"/>
<name>A0A517PFW3_9PLAN</name>
<proteinExistence type="predicted"/>
<dbReference type="InterPro" id="IPR045584">
    <property type="entry name" value="Pilin-like"/>
</dbReference>
<dbReference type="PANTHER" id="PTHR30093">
    <property type="entry name" value="GENERAL SECRETION PATHWAY PROTEIN G"/>
    <property type="match status" value="1"/>
</dbReference>
<gene>
    <name evidence="2" type="ORF">HG66A1_00290</name>
</gene>
<dbReference type="Pfam" id="PF07963">
    <property type="entry name" value="N_methyl"/>
    <property type="match status" value="1"/>
</dbReference>
<dbReference type="InterPro" id="IPR027558">
    <property type="entry name" value="Pre_pil_HX9DG_C"/>
</dbReference>
<dbReference type="PANTHER" id="PTHR30093:SF2">
    <property type="entry name" value="TYPE II SECRETION SYSTEM PROTEIN H"/>
    <property type="match status" value="1"/>
</dbReference>